<evidence type="ECO:0000256" key="6">
    <source>
        <dbReference type="SAM" id="Phobius"/>
    </source>
</evidence>
<keyword evidence="3 6" id="KW-0812">Transmembrane</keyword>
<protein>
    <submittedName>
        <fullName evidence="8">Putative RDD family membrane protein YckC</fullName>
    </submittedName>
</protein>
<evidence type="ECO:0000256" key="3">
    <source>
        <dbReference type="ARBA" id="ARBA00022692"/>
    </source>
</evidence>
<comment type="subcellular location">
    <subcellularLocation>
        <location evidence="1">Cell membrane</location>
        <topology evidence="1">Multi-pass membrane protein</topology>
    </subcellularLocation>
</comment>
<evidence type="ECO:0000259" key="7">
    <source>
        <dbReference type="Pfam" id="PF06271"/>
    </source>
</evidence>
<accession>A0A8J8G807</accession>
<feature type="transmembrane region" description="Helical" evidence="6">
    <location>
        <begin position="27"/>
        <end position="53"/>
    </location>
</feature>
<reference evidence="8" key="1">
    <citation type="submission" date="2020-05" db="EMBL/GenBank/DDBJ databases">
        <title>Genomic Encyclopedia of Type Strains, Phase IV (KMG-V): Genome sequencing to study the core and pangenomes of soil and plant-associated prokaryotes.</title>
        <authorList>
            <person name="Whitman W."/>
        </authorList>
    </citation>
    <scope>NUCLEOTIDE SEQUENCE</scope>
    <source>
        <strain evidence="8">16F</strain>
    </source>
</reference>
<sequence>MAKYLKIVKDNKASQGTRFVNLLIDRVAFMSLFFFLGLFAGILSSFFGIDLFMDLLDSFENVNSFLDIIITSSILIVYYFVFEYFSKGRTLGKYVTGTIVVKIDGTAPTTYDIFLRSIIRLVPFNALSFLGENGWHDSWSETRVVVKKKFEEALKSQHDLNSLGNQSSQDIAIPNKPTIDLRKF</sequence>
<dbReference type="InterPro" id="IPR010432">
    <property type="entry name" value="RDD"/>
</dbReference>
<gene>
    <name evidence="8" type="ORF">HNQ03_002050</name>
</gene>
<keyword evidence="2" id="KW-1003">Cell membrane</keyword>
<evidence type="ECO:0000313" key="9">
    <source>
        <dbReference type="Proteomes" id="UP000610746"/>
    </source>
</evidence>
<evidence type="ECO:0000256" key="1">
    <source>
        <dbReference type="ARBA" id="ARBA00004651"/>
    </source>
</evidence>
<evidence type="ECO:0000256" key="5">
    <source>
        <dbReference type="ARBA" id="ARBA00023136"/>
    </source>
</evidence>
<feature type="transmembrane region" description="Helical" evidence="6">
    <location>
        <begin position="65"/>
        <end position="85"/>
    </location>
</feature>
<keyword evidence="9" id="KW-1185">Reference proteome</keyword>
<dbReference type="AlphaFoldDB" id="A0A8J8G807"/>
<dbReference type="EMBL" id="JABSNO010000014">
    <property type="protein sequence ID" value="NRS92966.1"/>
    <property type="molecule type" value="Genomic_DNA"/>
</dbReference>
<evidence type="ECO:0000256" key="2">
    <source>
        <dbReference type="ARBA" id="ARBA00022475"/>
    </source>
</evidence>
<dbReference type="PANTHER" id="PTHR36115">
    <property type="entry name" value="PROLINE-RICH ANTIGEN HOMOLOG-RELATED"/>
    <property type="match status" value="1"/>
</dbReference>
<organism evidence="8 9">
    <name type="scientific">Frigoriflavimonas asaccharolytica</name>
    <dbReference type="NCBI Taxonomy" id="2735899"/>
    <lineage>
        <taxon>Bacteria</taxon>
        <taxon>Pseudomonadati</taxon>
        <taxon>Bacteroidota</taxon>
        <taxon>Flavobacteriia</taxon>
        <taxon>Flavobacteriales</taxon>
        <taxon>Weeksellaceae</taxon>
        <taxon>Frigoriflavimonas</taxon>
    </lineage>
</organism>
<keyword evidence="4 6" id="KW-1133">Transmembrane helix</keyword>
<dbReference type="Pfam" id="PF06271">
    <property type="entry name" value="RDD"/>
    <property type="match status" value="1"/>
</dbReference>
<evidence type="ECO:0000313" key="8">
    <source>
        <dbReference type="EMBL" id="NRS92966.1"/>
    </source>
</evidence>
<name>A0A8J8G807_9FLAO</name>
<evidence type="ECO:0000256" key="4">
    <source>
        <dbReference type="ARBA" id="ARBA00022989"/>
    </source>
</evidence>
<proteinExistence type="predicted"/>
<feature type="domain" description="RDD" evidence="7">
    <location>
        <begin position="13"/>
        <end position="129"/>
    </location>
</feature>
<dbReference type="RefSeq" id="WP_173779550.1">
    <property type="nucleotide sequence ID" value="NZ_JABSNO010000014.1"/>
</dbReference>
<keyword evidence="5 6" id="KW-0472">Membrane</keyword>
<dbReference type="PANTHER" id="PTHR36115:SF4">
    <property type="entry name" value="MEMBRANE PROTEIN"/>
    <property type="match status" value="1"/>
</dbReference>
<dbReference type="Proteomes" id="UP000610746">
    <property type="component" value="Unassembled WGS sequence"/>
</dbReference>
<comment type="caution">
    <text evidence="8">The sequence shown here is derived from an EMBL/GenBank/DDBJ whole genome shotgun (WGS) entry which is preliminary data.</text>
</comment>
<dbReference type="InterPro" id="IPR051791">
    <property type="entry name" value="Pra-immunoreactive"/>
</dbReference>
<dbReference type="GO" id="GO:0005886">
    <property type="term" value="C:plasma membrane"/>
    <property type="evidence" value="ECO:0007669"/>
    <property type="project" value="UniProtKB-SubCell"/>
</dbReference>